<dbReference type="EMBL" id="SWCI01000002">
    <property type="protein sequence ID" value="TKB50449.1"/>
    <property type="molecule type" value="Genomic_DNA"/>
</dbReference>
<dbReference type="CDD" id="cd01324">
    <property type="entry name" value="cbb3_Oxidase_CcoQ"/>
    <property type="match status" value="1"/>
</dbReference>
<dbReference type="InterPro" id="IPR008621">
    <property type="entry name" value="Cbb3-typ_cyt_oxidase_comp"/>
</dbReference>
<protein>
    <submittedName>
        <fullName evidence="2">Cbb3-type cytochrome c oxidase subunit 3</fullName>
    </submittedName>
</protein>
<keyword evidence="1" id="KW-0472">Membrane</keyword>
<accession>A0A4U1BIQ4</accession>
<evidence type="ECO:0000313" key="2">
    <source>
        <dbReference type="EMBL" id="TKB50449.1"/>
    </source>
</evidence>
<keyword evidence="3" id="KW-1185">Reference proteome</keyword>
<evidence type="ECO:0000313" key="3">
    <source>
        <dbReference type="Proteomes" id="UP000305674"/>
    </source>
</evidence>
<keyword evidence="1" id="KW-0812">Transmembrane</keyword>
<dbReference type="Proteomes" id="UP000305674">
    <property type="component" value="Unassembled WGS sequence"/>
</dbReference>
<dbReference type="Pfam" id="PF05545">
    <property type="entry name" value="FixQ"/>
    <property type="match status" value="1"/>
</dbReference>
<feature type="transmembrane region" description="Helical" evidence="1">
    <location>
        <begin position="6"/>
        <end position="26"/>
    </location>
</feature>
<name>A0A4U1BIQ4_9GAMM</name>
<organism evidence="2 3">
    <name type="scientific">Ferrimonas sediminicola</name>
    <dbReference type="NCBI Taxonomy" id="2569538"/>
    <lineage>
        <taxon>Bacteria</taxon>
        <taxon>Pseudomonadati</taxon>
        <taxon>Pseudomonadota</taxon>
        <taxon>Gammaproteobacteria</taxon>
        <taxon>Alteromonadales</taxon>
        <taxon>Ferrimonadaceae</taxon>
        <taxon>Ferrimonas</taxon>
    </lineage>
</organism>
<dbReference type="RefSeq" id="WP_136851835.1">
    <property type="nucleotide sequence ID" value="NZ_SWCI01000002.1"/>
</dbReference>
<dbReference type="OrthoDB" id="6402501at2"/>
<dbReference type="AlphaFoldDB" id="A0A4U1BIQ4"/>
<gene>
    <name evidence="2" type="ORF">FCL40_04655</name>
</gene>
<keyword evidence="1" id="KW-1133">Transmembrane helix</keyword>
<evidence type="ECO:0000256" key="1">
    <source>
        <dbReference type="SAM" id="Phobius"/>
    </source>
</evidence>
<sequence length="53" mass="6002">MDYGTFQGIITLVLLLIFLAIVGWAYSARRKPAFEEAANLVFDDEQKHQGSKE</sequence>
<proteinExistence type="predicted"/>
<comment type="caution">
    <text evidence="2">The sequence shown here is derived from an EMBL/GenBank/DDBJ whole genome shotgun (WGS) entry which is preliminary data.</text>
</comment>
<reference evidence="2 3" key="1">
    <citation type="submission" date="2019-04" db="EMBL/GenBank/DDBJ databases">
        <authorList>
            <person name="Hwang J.C."/>
        </authorList>
    </citation>
    <scope>NUCLEOTIDE SEQUENCE [LARGE SCALE GENOMIC DNA]</scope>
    <source>
        <strain evidence="2 3">IMCC35001</strain>
    </source>
</reference>